<comment type="caution">
    <text evidence="4">The sequence shown here is derived from an EMBL/GenBank/DDBJ whole genome shotgun (WGS) entry which is preliminary data.</text>
</comment>
<dbReference type="OrthoDB" id="5490902at2"/>
<dbReference type="RefSeq" id="WP_036823959.1">
    <property type="nucleotide sequence ID" value="NZ_JGVO01000504.1"/>
</dbReference>
<feature type="domain" description="Peptidase M14" evidence="3">
    <location>
        <begin position="110"/>
        <end position="374"/>
    </location>
</feature>
<comment type="cofactor">
    <cofactor evidence="1">
        <name>Zn(2+)</name>
        <dbReference type="ChEBI" id="CHEBI:29105"/>
    </cofactor>
</comment>
<dbReference type="PANTHER" id="PTHR12756">
    <property type="entry name" value="CYTOSOLIC CARBOXYPEPTIDASE"/>
    <property type="match status" value="1"/>
</dbReference>
<evidence type="ECO:0000256" key="2">
    <source>
        <dbReference type="PROSITE-ProRule" id="PRU01379"/>
    </source>
</evidence>
<dbReference type="GO" id="GO:0006508">
    <property type="term" value="P:proteolysis"/>
    <property type="evidence" value="ECO:0007669"/>
    <property type="project" value="InterPro"/>
</dbReference>
<dbReference type="PROSITE" id="PS52035">
    <property type="entry name" value="PEPTIDASE_M14"/>
    <property type="match status" value="1"/>
</dbReference>
<evidence type="ECO:0000259" key="3">
    <source>
        <dbReference type="PROSITE" id="PS52035"/>
    </source>
</evidence>
<dbReference type="EMBL" id="PYMA01000001">
    <property type="protein sequence ID" value="PSW22191.1"/>
    <property type="molecule type" value="Genomic_DNA"/>
</dbReference>
<dbReference type="InterPro" id="IPR000834">
    <property type="entry name" value="Peptidase_M14"/>
</dbReference>
<dbReference type="Pfam" id="PF18027">
    <property type="entry name" value="Pepdidase_M14_N"/>
    <property type="match status" value="1"/>
</dbReference>
<dbReference type="Gene3D" id="2.60.40.3120">
    <property type="match status" value="1"/>
</dbReference>
<dbReference type="Gene3D" id="3.40.630.10">
    <property type="entry name" value="Zn peptidases"/>
    <property type="match status" value="1"/>
</dbReference>
<dbReference type="GO" id="GO:0004181">
    <property type="term" value="F:metallocarboxypeptidase activity"/>
    <property type="evidence" value="ECO:0007669"/>
    <property type="project" value="InterPro"/>
</dbReference>
<feature type="active site" description="Proton donor/acceptor" evidence="2">
    <location>
        <position position="335"/>
    </location>
</feature>
<proteinExistence type="inferred from homology"/>
<dbReference type="InterPro" id="IPR050821">
    <property type="entry name" value="Cytosolic_carboxypeptidase"/>
</dbReference>
<dbReference type="SMART" id="SM00631">
    <property type="entry name" value="Zn_pept"/>
    <property type="match status" value="1"/>
</dbReference>
<comment type="similarity">
    <text evidence="2">Belongs to the peptidase M14 family.</text>
</comment>
<dbReference type="PANTHER" id="PTHR12756:SF11">
    <property type="entry name" value="CYTOSOLIC CARBOXYPEPTIDASE 1"/>
    <property type="match status" value="1"/>
</dbReference>
<evidence type="ECO:0000256" key="1">
    <source>
        <dbReference type="ARBA" id="ARBA00001947"/>
    </source>
</evidence>
<protein>
    <recommendedName>
        <fullName evidence="3">Peptidase M14 domain-containing protein</fullName>
    </recommendedName>
</protein>
<reference evidence="4 5" key="1">
    <citation type="submission" date="2018-01" db="EMBL/GenBank/DDBJ databases">
        <title>Whole genome sequencing of Histamine producing bacteria.</title>
        <authorList>
            <person name="Butler K."/>
        </authorList>
    </citation>
    <scope>NUCLEOTIDE SEQUENCE [LARGE SCALE GENOMIC DNA]</scope>
    <source>
        <strain evidence="4 5">DSM 100436</strain>
    </source>
</reference>
<name>A0A2T3P0Z0_9GAMM</name>
<dbReference type="Pfam" id="PF00246">
    <property type="entry name" value="Peptidase_M14"/>
    <property type="match status" value="1"/>
</dbReference>
<organism evidence="4 5">
    <name type="scientific">Photobacterium sanctipauli</name>
    <dbReference type="NCBI Taxonomy" id="1342794"/>
    <lineage>
        <taxon>Bacteria</taxon>
        <taxon>Pseudomonadati</taxon>
        <taxon>Pseudomonadota</taxon>
        <taxon>Gammaproteobacteria</taxon>
        <taxon>Vibrionales</taxon>
        <taxon>Vibrionaceae</taxon>
        <taxon>Photobacterium</taxon>
    </lineage>
</organism>
<dbReference type="InterPro" id="IPR040626">
    <property type="entry name" value="Pepdidase_M14_N"/>
</dbReference>
<gene>
    <name evidence="4" type="ORF">C9I98_02695</name>
</gene>
<evidence type="ECO:0000313" key="4">
    <source>
        <dbReference type="EMBL" id="PSW22191.1"/>
    </source>
</evidence>
<dbReference type="GO" id="GO:0008270">
    <property type="term" value="F:zinc ion binding"/>
    <property type="evidence" value="ECO:0007669"/>
    <property type="project" value="InterPro"/>
</dbReference>
<dbReference type="AlphaFoldDB" id="A0A2T3P0Z0"/>
<dbReference type="CDD" id="cd06234">
    <property type="entry name" value="M14_PaCCP-like"/>
    <property type="match status" value="1"/>
</dbReference>
<evidence type="ECO:0000313" key="5">
    <source>
        <dbReference type="Proteomes" id="UP000241771"/>
    </source>
</evidence>
<dbReference type="Proteomes" id="UP000241771">
    <property type="component" value="Unassembled WGS sequence"/>
</dbReference>
<sequence>MKIFSNFESGNIHVVKAESPENIQLTIPADNQSDIAQWFHFRLESQPQVQHQFQINKLAKSAYPEGWQDYDVVASYDREEWFRIPAEFDGDTLTFKVIPEHGSMYFAYFAPYSYDRHQDLLHQAQMHFHCQLETLGQTLDGNDMSLLTIGEPAEGKKNIWIIGRQHPGETMAEWFIEGLLQRLLDDTDTVARALLDKAVFRVVPNMNPDGSIRGHLRTNAIGVNLNREWQTPSMEKSPEVFLVRERMLETGVDMFLDIHGDEAIPFNFVAGSEGIPSYDKRLASLENAFKQALLTITPEFQDEHGYDKDEPGKANLTIGSSWVGEQFKCLSYTVEMPFKDHNNQPDEFYGWSPERSVAFGQDVLAAVWAVVDEI</sequence>
<keyword evidence="5" id="KW-1185">Reference proteome</keyword>
<dbReference type="SUPFAM" id="SSF53187">
    <property type="entry name" value="Zn-dependent exopeptidases"/>
    <property type="match status" value="1"/>
</dbReference>
<accession>A0A2T3P0Z0</accession>